<name>A0A381XD85_9ZZZZ</name>
<proteinExistence type="predicted"/>
<dbReference type="InterPro" id="IPR026870">
    <property type="entry name" value="Zinc_ribbon_dom"/>
</dbReference>
<feature type="region of interest" description="Disordered" evidence="1">
    <location>
        <begin position="127"/>
        <end position="147"/>
    </location>
</feature>
<evidence type="ECO:0000256" key="1">
    <source>
        <dbReference type="SAM" id="MobiDB-lite"/>
    </source>
</evidence>
<evidence type="ECO:0000313" key="3">
    <source>
        <dbReference type="EMBL" id="SVA62714.1"/>
    </source>
</evidence>
<dbReference type="EMBL" id="UINC01014759">
    <property type="protein sequence ID" value="SVA62714.1"/>
    <property type="molecule type" value="Genomic_DNA"/>
</dbReference>
<dbReference type="AlphaFoldDB" id="A0A381XD85"/>
<sequence>MSLGEVDTLNLLTEKLDKLFNDSQEYYETFLDANNLYKQDKLTDKEFFQKLGDYVVAYSALEFLAVKVLFEMKKSIDKIAGGSAPGGTQSPGLMPGMGSPGTMGGGMGIPQGPHAGTVQNPVGAPPSIVGEGFSQPGTLPSPDSSLISKPSNTVKCTSCGSDLRPNAKFCTNCGSRT</sequence>
<reference evidence="3" key="1">
    <citation type="submission" date="2018-05" db="EMBL/GenBank/DDBJ databases">
        <authorList>
            <person name="Lanie J.A."/>
            <person name="Ng W.-L."/>
            <person name="Kazmierczak K.M."/>
            <person name="Andrzejewski T.M."/>
            <person name="Davidsen T.M."/>
            <person name="Wayne K.J."/>
            <person name="Tettelin H."/>
            <person name="Glass J.I."/>
            <person name="Rusch D."/>
            <person name="Podicherti R."/>
            <person name="Tsui H.-C.T."/>
            <person name="Winkler M.E."/>
        </authorList>
    </citation>
    <scope>NUCLEOTIDE SEQUENCE</scope>
</reference>
<accession>A0A381XD85</accession>
<protein>
    <recommendedName>
        <fullName evidence="2">Zinc-ribbon domain-containing protein</fullName>
    </recommendedName>
</protein>
<evidence type="ECO:0000259" key="2">
    <source>
        <dbReference type="Pfam" id="PF13240"/>
    </source>
</evidence>
<gene>
    <name evidence="3" type="ORF">METZ01_LOCUS115568</name>
</gene>
<organism evidence="3">
    <name type="scientific">marine metagenome</name>
    <dbReference type="NCBI Taxonomy" id="408172"/>
    <lineage>
        <taxon>unclassified sequences</taxon>
        <taxon>metagenomes</taxon>
        <taxon>ecological metagenomes</taxon>
    </lineage>
</organism>
<feature type="domain" description="Zinc-ribbon" evidence="2">
    <location>
        <begin position="155"/>
        <end position="175"/>
    </location>
</feature>
<dbReference type="Pfam" id="PF13240">
    <property type="entry name" value="Zn_Ribbon_1"/>
    <property type="match status" value="1"/>
</dbReference>
<feature type="compositionally biased region" description="Polar residues" evidence="1">
    <location>
        <begin position="135"/>
        <end position="147"/>
    </location>
</feature>